<feature type="compositionally biased region" description="Basic and acidic residues" evidence="1">
    <location>
        <begin position="72"/>
        <end position="81"/>
    </location>
</feature>
<feature type="region of interest" description="Disordered" evidence="1">
    <location>
        <begin position="64"/>
        <end position="125"/>
    </location>
</feature>
<evidence type="ECO:0000313" key="2">
    <source>
        <dbReference type="EMBL" id="KLU89675.1"/>
    </source>
</evidence>
<name>A0A0C4E7W7_MAGP6</name>
<reference evidence="4" key="1">
    <citation type="submission" date="2010-05" db="EMBL/GenBank/DDBJ databases">
        <title>The genome sequence of Magnaporthe poae strain ATCC 64411.</title>
        <authorList>
            <person name="Ma L.-J."/>
            <person name="Dead R."/>
            <person name="Young S."/>
            <person name="Zeng Q."/>
            <person name="Koehrsen M."/>
            <person name="Alvarado L."/>
            <person name="Berlin A."/>
            <person name="Chapman S.B."/>
            <person name="Chen Z."/>
            <person name="Freedman E."/>
            <person name="Gellesch M."/>
            <person name="Goldberg J."/>
            <person name="Griggs A."/>
            <person name="Gujja S."/>
            <person name="Heilman E.R."/>
            <person name="Heiman D."/>
            <person name="Hepburn T."/>
            <person name="Howarth C."/>
            <person name="Jen D."/>
            <person name="Larson L."/>
            <person name="Mehta T."/>
            <person name="Neiman D."/>
            <person name="Pearson M."/>
            <person name="Roberts A."/>
            <person name="Saif S."/>
            <person name="Shea T."/>
            <person name="Shenoy N."/>
            <person name="Sisk P."/>
            <person name="Stolte C."/>
            <person name="Sykes S."/>
            <person name="Walk T."/>
            <person name="White J."/>
            <person name="Yandava C."/>
            <person name="Haas B."/>
            <person name="Nusbaum C."/>
            <person name="Birren B."/>
        </authorList>
    </citation>
    <scope>NUCLEOTIDE SEQUENCE [LARGE SCALE GENOMIC DNA]</scope>
    <source>
        <strain evidence="4">ATCC 64411 / 73-15</strain>
    </source>
</reference>
<evidence type="ECO:0000313" key="4">
    <source>
        <dbReference type="Proteomes" id="UP000011715"/>
    </source>
</evidence>
<gene>
    <name evidence="2" type="ORF">MAPG_08645</name>
</gene>
<reference evidence="2" key="3">
    <citation type="submission" date="2011-03" db="EMBL/GenBank/DDBJ databases">
        <title>Annotation of Magnaporthe poae ATCC 64411.</title>
        <authorList>
            <person name="Ma L.-J."/>
            <person name="Dead R."/>
            <person name="Young S.K."/>
            <person name="Zeng Q."/>
            <person name="Gargeya S."/>
            <person name="Fitzgerald M."/>
            <person name="Haas B."/>
            <person name="Abouelleil A."/>
            <person name="Alvarado L."/>
            <person name="Arachchi H.M."/>
            <person name="Berlin A."/>
            <person name="Brown A."/>
            <person name="Chapman S.B."/>
            <person name="Chen Z."/>
            <person name="Dunbar C."/>
            <person name="Freedman E."/>
            <person name="Gearin G."/>
            <person name="Gellesch M."/>
            <person name="Goldberg J."/>
            <person name="Griggs A."/>
            <person name="Gujja S."/>
            <person name="Heiman D."/>
            <person name="Howarth C."/>
            <person name="Larson L."/>
            <person name="Lui A."/>
            <person name="MacDonald P.J.P."/>
            <person name="Mehta T."/>
            <person name="Montmayeur A."/>
            <person name="Murphy C."/>
            <person name="Neiman D."/>
            <person name="Pearson M."/>
            <person name="Priest M."/>
            <person name="Roberts A."/>
            <person name="Saif S."/>
            <person name="Shea T."/>
            <person name="Shenoy N."/>
            <person name="Sisk P."/>
            <person name="Stolte C."/>
            <person name="Sykes S."/>
            <person name="Yandava C."/>
            <person name="Wortman J."/>
            <person name="Nusbaum C."/>
            <person name="Birren B."/>
        </authorList>
    </citation>
    <scope>NUCLEOTIDE SEQUENCE</scope>
    <source>
        <strain evidence="2">ATCC 64411</strain>
    </source>
</reference>
<sequence>MFRIRVCSSCSIRVRIAFGTKCSDCEARQRAREREEENARLRRRVHFDDEPVIIHRSPSPCRLRIRRSSPRNNHDDNDRSVVRMTTTCTTNDDDDIPSIVDDDDDDDDGFRRHGTPNTRHDRFGGHEYDREVNWEIRRDRPSRRRDRNTFDLFCEF</sequence>
<dbReference type="EMBL" id="ADBL01002088">
    <property type="status" value="NOT_ANNOTATED_CDS"/>
    <property type="molecule type" value="Genomic_DNA"/>
</dbReference>
<dbReference type="AlphaFoldDB" id="A0A0C4E7W7"/>
<reference evidence="2" key="2">
    <citation type="submission" date="2010-05" db="EMBL/GenBank/DDBJ databases">
        <title>The Genome Sequence of Magnaporthe poae strain ATCC 64411.</title>
        <authorList>
            <consortium name="The Broad Institute Genome Sequencing Platform"/>
            <consortium name="Broad Institute Genome Sequencing Center for Infectious Disease"/>
            <person name="Ma L.-J."/>
            <person name="Dead R."/>
            <person name="Young S."/>
            <person name="Zeng Q."/>
            <person name="Koehrsen M."/>
            <person name="Alvarado L."/>
            <person name="Berlin A."/>
            <person name="Chapman S.B."/>
            <person name="Chen Z."/>
            <person name="Freedman E."/>
            <person name="Gellesch M."/>
            <person name="Goldberg J."/>
            <person name="Griggs A."/>
            <person name="Gujja S."/>
            <person name="Heilman E.R."/>
            <person name="Heiman D."/>
            <person name="Hepburn T."/>
            <person name="Howarth C."/>
            <person name="Jen D."/>
            <person name="Larson L."/>
            <person name="Mehta T."/>
            <person name="Neiman D."/>
            <person name="Pearson M."/>
            <person name="Roberts A."/>
            <person name="Saif S."/>
            <person name="Shea T."/>
            <person name="Shenoy N."/>
            <person name="Sisk P."/>
            <person name="Stolte C."/>
            <person name="Sykes S."/>
            <person name="Walk T."/>
            <person name="White J."/>
            <person name="Yandava C."/>
            <person name="Haas B."/>
            <person name="Nusbaum C."/>
            <person name="Birren B."/>
        </authorList>
    </citation>
    <scope>NUCLEOTIDE SEQUENCE</scope>
    <source>
        <strain evidence="2">ATCC 64411</strain>
    </source>
</reference>
<accession>A0A0C4E7W7</accession>
<reference evidence="3" key="5">
    <citation type="submission" date="2015-06" db="UniProtKB">
        <authorList>
            <consortium name="EnsemblFungi"/>
        </authorList>
    </citation>
    <scope>IDENTIFICATION</scope>
    <source>
        <strain evidence="3">ATCC 64411</strain>
    </source>
</reference>
<dbReference type="eggNOG" id="ENOG502REX2">
    <property type="taxonomic scope" value="Eukaryota"/>
</dbReference>
<protein>
    <submittedName>
        <fullName evidence="2 3">Uncharacterized protein</fullName>
    </submittedName>
</protein>
<dbReference type="EMBL" id="GL876973">
    <property type="protein sequence ID" value="KLU89675.1"/>
    <property type="molecule type" value="Genomic_DNA"/>
</dbReference>
<dbReference type="EnsemblFungi" id="MAPG_08645T0">
    <property type="protein sequence ID" value="MAPG_08645T0"/>
    <property type="gene ID" value="MAPG_08645"/>
</dbReference>
<keyword evidence="4" id="KW-1185">Reference proteome</keyword>
<dbReference type="VEuPathDB" id="FungiDB:MAPG_08645"/>
<organism evidence="3 4">
    <name type="scientific">Magnaporthiopsis poae (strain ATCC 64411 / 73-15)</name>
    <name type="common">Kentucky bluegrass fungus</name>
    <name type="synonym">Magnaporthe poae</name>
    <dbReference type="NCBI Taxonomy" id="644358"/>
    <lineage>
        <taxon>Eukaryota</taxon>
        <taxon>Fungi</taxon>
        <taxon>Dikarya</taxon>
        <taxon>Ascomycota</taxon>
        <taxon>Pezizomycotina</taxon>
        <taxon>Sordariomycetes</taxon>
        <taxon>Sordariomycetidae</taxon>
        <taxon>Magnaporthales</taxon>
        <taxon>Magnaporthaceae</taxon>
        <taxon>Magnaporthiopsis</taxon>
    </lineage>
</organism>
<proteinExistence type="predicted"/>
<dbReference type="Proteomes" id="UP000011715">
    <property type="component" value="Unassembled WGS sequence"/>
</dbReference>
<reference evidence="3" key="4">
    <citation type="journal article" date="2015" name="G3 (Bethesda)">
        <title>Genome sequences of three phytopathogenic species of the Magnaporthaceae family of fungi.</title>
        <authorList>
            <person name="Okagaki L.H."/>
            <person name="Nunes C.C."/>
            <person name="Sailsbery J."/>
            <person name="Clay B."/>
            <person name="Brown D."/>
            <person name="John T."/>
            <person name="Oh Y."/>
            <person name="Young N."/>
            <person name="Fitzgerald M."/>
            <person name="Haas B.J."/>
            <person name="Zeng Q."/>
            <person name="Young S."/>
            <person name="Adiconis X."/>
            <person name="Fan L."/>
            <person name="Levin J.Z."/>
            <person name="Mitchell T.K."/>
            <person name="Okubara P.A."/>
            <person name="Farman M.L."/>
            <person name="Kohn L.M."/>
            <person name="Birren B."/>
            <person name="Ma L.-J."/>
            <person name="Dean R.A."/>
        </authorList>
    </citation>
    <scope>NUCLEOTIDE SEQUENCE</scope>
    <source>
        <strain evidence="3">ATCC 64411 / 73-15</strain>
    </source>
</reference>
<evidence type="ECO:0000313" key="3">
    <source>
        <dbReference type="EnsemblFungi" id="MAPG_08645T0"/>
    </source>
</evidence>
<evidence type="ECO:0000256" key="1">
    <source>
        <dbReference type="SAM" id="MobiDB-lite"/>
    </source>
</evidence>
<feature type="compositionally biased region" description="Acidic residues" evidence="1">
    <location>
        <begin position="91"/>
        <end position="108"/>
    </location>
</feature>
<dbReference type="EMBL" id="ADBL01002089">
    <property type="status" value="NOT_ANNOTATED_CDS"/>
    <property type="molecule type" value="Genomic_DNA"/>
</dbReference>